<comment type="caution">
    <text evidence="3">The sequence shown here is derived from an EMBL/GenBank/DDBJ whole genome shotgun (WGS) entry which is preliminary data.</text>
</comment>
<organism evidence="3 4">
    <name type="scientific">Paracoccus aurantius</name>
    <dbReference type="NCBI Taxonomy" id="3073814"/>
    <lineage>
        <taxon>Bacteria</taxon>
        <taxon>Pseudomonadati</taxon>
        <taxon>Pseudomonadota</taxon>
        <taxon>Alphaproteobacteria</taxon>
        <taxon>Rhodobacterales</taxon>
        <taxon>Paracoccaceae</taxon>
        <taxon>Paracoccus</taxon>
    </lineage>
</organism>
<evidence type="ECO:0000256" key="2">
    <source>
        <dbReference type="SAM" id="Phobius"/>
    </source>
</evidence>
<dbReference type="PANTHER" id="PTHR40940:SF1">
    <property type="entry name" value="PROTEIN BATD"/>
    <property type="match status" value="1"/>
</dbReference>
<reference evidence="4" key="1">
    <citation type="submission" date="2023-07" db="EMBL/GenBank/DDBJ databases">
        <title>Paracoccus sp. MBLB3053 whole genome sequence.</title>
        <authorList>
            <person name="Hwang C.Y."/>
            <person name="Cho E.-S."/>
            <person name="Seo M.-J."/>
        </authorList>
    </citation>
    <scope>NUCLEOTIDE SEQUENCE [LARGE SCALE GENOMIC DNA]</scope>
    <source>
        <strain evidence="4">MBLB3053</strain>
    </source>
</reference>
<gene>
    <name evidence="3" type="ORF">RGQ15_17415</name>
</gene>
<evidence type="ECO:0000313" key="3">
    <source>
        <dbReference type="EMBL" id="MDS9469344.1"/>
    </source>
</evidence>
<sequence>MIRSWPFWVIVPSWFLVGAALAQNAGVEPRVEITMRPEDGAVTVGTPLQVTVSVLVPNYLVSTPAWPDLQVADAITRMPANAARPGSRRVGDQTWIEVSRVYQFTPQRAAGYDLAEQSISLAYADLETGDPVSVEAIMPAISFTGTVPKGAESLSPFIAASAITLSQSVDGPGDDPSPGAAVTRTVTIEARGTQSMLLPALLGAESPEGLRAYPRQPDLSDTPGQRGAAGVAQRVESVTYVAEAPGEFTLPSLQLRWWNMDSSRIETSDVEGVQFSIVAPRGWHPPGTPDPRRGPVIWSLSVLFLLVLVLGLGRHRIRDGLVRLSASEPVLFRRILRHANKNEIGAVTGSLDRWLARFDRREPPPQLAAALLKAEREIWGPDIGAGGHQRETRRELVAALRQARQSIRSESQRIRPTALPPLNPS</sequence>
<feature type="transmembrane region" description="Helical" evidence="2">
    <location>
        <begin position="296"/>
        <end position="313"/>
    </location>
</feature>
<evidence type="ECO:0000256" key="1">
    <source>
        <dbReference type="SAM" id="MobiDB-lite"/>
    </source>
</evidence>
<feature type="region of interest" description="Disordered" evidence="1">
    <location>
        <begin position="405"/>
        <end position="425"/>
    </location>
</feature>
<dbReference type="PANTHER" id="PTHR40940">
    <property type="entry name" value="PROTEIN BATD-RELATED"/>
    <property type="match status" value="1"/>
</dbReference>
<dbReference type="InterPro" id="IPR025738">
    <property type="entry name" value="BatD"/>
</dbReference>
<name>A0ABU2HXL0_9RHOB</name>
<keyword evidence="2" id="KW-0472">Membrane</keyword>
<protein>
    <recommendedName>
        <fullName evidence="5">Protein BatD</fullName>
    </recommendedName>
</protein>
<dbReference type="EMBL" id="JAVQLW010000003">
    <property type="protein sequence ID" value="MDS9469344.1"/>
    <property type="molecule type" value="Genomic_DNA"/>
</dbReference>
<keyword evidence="4" id="KW-1185">Reference proteome</keyword>
<dbReference type="RefSeq" id="WP_311161946.1">
    <property type="nucleotide sequence ID" value="NZ_JAVQLW010000003.1"/>
</dbReference>
<dbReference type="Proteomes" id="UP001269144">
    <property type="component" value="Unassembled WGS sequence"/>
</dbReference>
<keyword evidence="2" id="KW-0812">Transmembrane</keyword>
<evidence type="ECO:0000313" key="4">
    <source>
        <dbReference type="Proteomes" id="UP001269144"/>
    </source>
</evidence>
<evidence type="ECO:0008006" key="5">
    <source>
        <dbReference type="Google" id="ProtNLM"/>
    </source>
</evidence>
<accession>A0ABU2HXL0</accession>
<proteinExistence type="predicted"/>
<keyword evidence="2" id="KW-1133">Transmembrane helix</keyword>